<dbReference type="PANTHER" id="PTHR47245:SF2">
    <property type="entry name" value="PEPTIDYL-PROLYL CIS-TRANS ISOMERASE HP_0175-RELATED"/>
    <property type="match status" value="1"/>
</dbReference>
<dbReference type="PROSITE" id="PS50198">
    <property type="entry name" value="PPIC_PPIASE_2"/>
    <property type="match status" value="1"/>
</dbReference>
<keyword evidence="5 8" id="KW-0697">Rotamase</keyword>
<evidence type="ECO:0000256" key="7">
    <source>
        <dbReference type="ARBA" id="ARBA00031484"/>
    </source>
</evidence>
<dbReference type="PROSITE" id="PS01096">
    <property type="entry name" value="PPIC_PPIASE_1"/>
    <property type="match status" value="1"/>
</dbReference>
<evidence type="ECO:0000256" key="9">
    <source>
        <dbReference type="SAM" id="SignalP"/>
    </source>
</evidence>
<dbReference type="RefSeq" id="WP_149894127.1">
    <property type="nucleotide sequence ID" value="NZ_JBHUFA010000003.1"/>
</dbReference>
<dbReference type="InterPro" id="IPR050245">
    <property type="entry name" value="PrsA_foldase"/>
</dbReference>
<evidence type="ECO:0000313" key="11">
    <source>
        <dbReference type="EMBL" id="MFD1695912.1"/>
    </source>
</evidence>
<comment type="catalytic activity">
    <reaction evidence="1">
        <text>[protein]-peptidylproline (omega=180) = [protein]-peptidylproline (omega=0)</text>
        <dbReference type="Rhea" id="RHEA:16237"/>
        <dbReference type="Rhea" id="RHEA-COMP:10747"/>
        <dbReference type="Rhea" id="RHEA-COMP:10748"/>
        <dbReference type="ChEBI" id="CHEBI:83833"/>
        <dbReference type="ChEBI" id="CHEBI:83834"/>
        <dbReference type="EC" id="5.2.1.8"/>
    </reaction>
</comment>
<dbReference type="InterPro" id="IPR000297">
    <property type="entry name" value="PPIase_PpiC"/>
</dbReference>
<keyword evidence="12" id="KW-1185">Reference proteome</keyword>
<dbReference type="Pfam" id="PF13616">
    <property type="entry name" value="Rotamase_3"/>
    <property type="match status" value="1"/>
</dbReference>
<evidence type="ECO:0000313" key="12">
    <source>
        <dbReference type="Proteomes" id="UP001597327"/>
    </source>
</evidence>
<evidence type="ECO:0000256" key="4">
    <source>
        <dbReference type="ARBA" id="ARBA00018370"/>
    </source>
</evidence>
<sequence length="297" mass="32347">MNHFSLRRPLRALVAPAVALTLGLSTALSAAHAAEPDDVVAKVGEASITEADLAFAAQEIGPDLQRFPPAQWRQILLDILIDMKLLAKAAEDAKLDQDPDFQRQMDFLKTRALRGAFVAQKIDGAISEEQIQAAYDKQFADYEGPEEVHARHILVKEEAEAKAIIEELDGGADFAELAKTKSTGPSAPNGGDLGYFAAGQMVKPFEEAAFALETGTYTKEPVQTQFGWHVILVEDKRRQEKPSLEQVADQLRQPLLRDAYKAEMDKLKGETTVEILDEQLKAAAEAAAAAEAPAKAQ</sequence>
<evidence type="ECO:0000256" key="3">
    <source>
        <dbReference type="ARBA" id="ARBA00013194"/>
    </source>
</evidence>
<dbReference type="Proteomes" id="UP001597327">
    <property type="component" value="Unassembled WGS sequence"/>
</dbReference>
<dbReference type="GO" id="GO:0003755">
    <property type="term" value="F:peptidyl-prolyl cis-trans isomerase activity"/>
    <property type="evidence" value="ECO:0007669"/>
    <property type="project" value="UniProtKB-EC"/>
</dbReference>
<evidence type="ECO:0000256" key="5">
    <source>
        <dbReference type="ARBA" id="ARBA00023110"/>
    </source>
</evidence>
<dbReference type="Gene3D" id="1.10.8.1040">
    <property type="match status" value="1"/>
</dbReference>
<organism evidence="11 12">
    <name type="scientific">Roseibium aestuarii</name>
    <dbReference type="NCBI Taxonomy" id="2600299"/>
    <lineage>
        <taxon>Bacteria</taxon>
        <taxon>Pseudomonadati</taxon>
        <taxon>Pseudomonadota</taxon>
        <taxon>Alphaproteobacteria</taxon>
        <taxon>Hyphomicrobiales</taxon>
        <taxon>Stappiaceae</taxon>
        <taxon>Roseibium</taxon>
    </lineage>
</organism>
<reference evidence="12" key="1">
    <citation type="journal article" date="2019" name="Int. J. Syst. Evol. Microbiol.">
        <title>The Global Catalogue of Microorganisms (GCM) 10K type strain sequencing project: providing services to taxonomists for standard genome sequencing and annotation.</title>
        <authorList>
            <consortium name="The Broad Institute Genomics Platform"/>
            <consortium name="The Broad Institute Genome Sequencing Center for Infectious Disease"/>
            <person name="Wu L."/>
            <person name="Ma J."/>
        </authorList>
    </citation>
    <scope>NUCLEOTIDE SEQUENCE [LARGE SCALE GENOMIC DNA]</scope>
    <source>
        <strain evidence="12">JCM 3369</strain>
    </source>
</reference>
<keyword evidence="9" id="KW-0732">Signal</keyword>
<evidence type="ECO:0000256" key="1">
    <source>
        <dbReference type="ARBA" id="ARBA00000971"/>
    </source>
</evidence>
<gene>
    <name evidence="11" type="ORF">ACFSC7_10330</name>
</gene>
<dbReference type="EMBL" id="JBHUFA010000003">
    <property type="protein sequence ID" value="MFD1695912.1"/>
    <property type="molecule type" value="Genomic_DNA"/>
</dbReference>
<dbReference type="Gene3D" id="3.10.50.40">
    <property type="match status" value="1"/>
</dbReference>
<proteinExistence type="inferred from homology"/>
<evidence type="ECO:0000256" key="8">
    <source>
        <dbReference type="PROSITE-ProRule" id="PRU00278"/>
    </source>
</evidence>
<feature type="domain" description="PpiC" evidence="10">
    <location>
        <begin position="145"/>
        <end position="235"/>
    </location>
</feature>
<evidence type="ECO:0000259" key="10">
    <source>
        <dbReference type="PROSITE" id="PS50198"/>
    </source>
</evidence>
<feature type="chain" id="PRO_5046400957" description="Parvulin-like PPIase" evidence="9">
    <location>
        <begin position="34"/>
        <end position="297"/>
    </location>
</feature>
<keyword evidence="8 11" id="KW-0413">Isomerase</keyword>
<name>A0ABW4JVP0_9HYPH</name>
<dbReference type="InterPro" id="IPR046357">
    <property type="entry name" value="PPIase_dom_sf"/>
</dbReference>
<dbReference type="SUPFAM" id="SSF109998">
    <property type="entry name" value="Triger factor/SurA peptide-binding domain-like"/>
    <property type="match status" value="1"/>
</dbReference>
<dbReference type="PANTHER" id="PTHR47245">
    <property type="entry name" value="PEPTIDYLPROLYL ISOMERASE"/>
    <property type="match status" value="1"/>
</dbReference>
<dbReference type="EC" id="5.2.1.8" evidence="3"/>
<protein>
    <recommendedName>
        <fullName evidence="4">Parvulin-like PPIase</fullName>
        <ecNumber evidence="3">5.2.1.8</ecNumber>
    </recommendedName>
    <alternativeName>
        <fullName evidence="6">Peptidyl-prolyl cis-trans isomerase plp</fullName>
    </alternativeName>
    <alternativeName>
        <fullName evidence="7">Rotamase plp</fullName>
    </alternativeName>
</protein>
<comment type="similarity">
    <text evidence="2">Belongs to the PpiC/parvulin rotamase family.</text>
</comment>
<comment type="caution">
    <text evidence="11">The sequence shown here is derived from an EMBL/GenBank/DDBJ whole genome shotgun (WGS) entry which is preliminary data.</text>
</comment>
<feature type="signal peptide" evidence="9">
    <location>
        <begin position="1"/>
        <end position="33"/>
    </location>
</feature>
<dbReference type="InterPro" id="IPR027304">
    <property type="entry name" value="Trigger_fact/SurA_dom_sf"/>
</dbReference>
<accession>A0ABW4JVP0</accession>
<evidence type="ECO:0000256" key="2">
    <source>
        <dbReference type="ARBA" id="ARBA00007656"/>
    </source>
</evidence>
<dbReference type="InterPro" id="IPR023058">
    <property type="entry name" value="PPIase_PpiC_CS"/>
</dbReference>
<dbReference type="SUPFAM" id="SSF54534">
    <property type="entry name" value="FKBP-like"/>
    <property type="match status" value="1"/>
</dbReference>
<evidence type="ECO:0000256" key="6">
    <source>
        <dbReference type="ARBA" id="ARBA00030642"/>
    </source>
</evidence>